<keyword evidence="1" id="KW-0732">Signal</keyword>
<accession>A0A9W9M9A1</accession>
<evidence type="ECO:0008006" key="4">
    <source>
        <dbReference type="Google" id="ProtNLM"/>
    </source>
</evidence>
<reference evidence="2" key="1">
    <citation type="submission" date="2022-12" db="EMBL/GenBank/DDBJ databases">
        <authorList>
            <person name="Petersen C."/>
        </authorList>
    </citation>
    <scope>NUCLEOTIDE SEQUENCE</scope>
    <source>
        <strain evidence="2">IBT 15544</strain>
    </source>
</reference>
<dbReference type="EMBL" id="JAPQKR010000015">
    <property type="protein sequence ID" value="KAJ5194561.1"/>
    <property type="molecule type" value="Genomic_DNA"/>
</dbReference>
<proteinExistence type="predicted"/>
<name>A0A9W9M9A1_9EURO</name>
<dbReference type="GeneID" id="83182362"/>
<evidence type="ECO:0000313" key="3">
    <source>
        <dbReference type="Proteomes" id="UP001150904"/>
    </source>
</evidence>
<organism evidence="2 3">
    <name type="scientific">Penicillium cinerascens</name>
    <dbReference type="NCBI Taxonomy" id="70096"/>
    <lineage>
        <taxon>Eukaryota</taxon>
        <taxon>Fungi</taxon>
        <taxon>Dikarya</taxon>
        <taxon>Ascomycota</taxon>
        <taxon>Pezizomycotina</taxon>
        <taxon>Eurotiomycetes</taxon>
        <taxon>Eurotiomycetidae</taxon>
        <taxon>Eurotiales</taxon>
        <taxon>Aspergillaceae</taxon>
        <taxon>Penicillium</taxon>
    </lineage>
</organism>
<dbReference type="Proteomes" id="UP001150904">
    <property type="component" value="Unassembled WGS sequence"/>
</dbReference>
<dbReference type="AlphaFoldDB" id="A0A9W9M9A1"/>
<evidence type="ECO:0000313" key="2">
    <source>
        <dbReference type="EMBL" id="KAJ5194561.1"/>
    </source>
</evidence>
<reference evidence="2" key="2">
    <citation type="journal article" date="2023" name="IMA Fungus">
        <title>Comparative genomic study of the Penicillium genus elucidates a diverse pangenome and 15 lateral gene transfer events.</title>
        <authorList>
            <person name="Petersen C."/>
            <person name="Sorensen T."/>
            <person name="Nielsen M.R."/>
            <person name="Sondergaard T.E."/>
            <person name="Sorensen J.L."/>
            <person name="Fitzpatrick D.A."/>
            <person name="Frisvad J.C."/>
            <person name="Nielsen K.L."/>
        </authorList>
    </citation>
    <scope>NUCLEOTIDE SEQUENCE</scope>
    <source>
        <strain evidence="2">IBT 15544</strain>
    </source>
</reference>
<dbReference type="OrthoDB" id="4416590at2759"/>
<keyword evidence="3" id="KW-1185">Reference proteome</keyword>
<sequence length="154" mass="16657">MKSIISLVVLAASSALAAPANVIRSNFIQIGDFWARAGPTSPGASMHFTLTDPNYPDDTPTDCNLIWTYGQLPNENARCNNGEYSIKFPQGAPDFNLFTLELERVSGSIPEDGHVLLSSNANGMAPGTKWICVNNPEPHVEISCSYQGVLEMQV</sequence>
<comment type="caution">
    <text evidence="2">The sequence shown here is derived from an EMBL/GenBank/DDBJ whole genome shotgun (WGS) entry which is preliminary data.</text>
</comment>
<protein>
    <recommendedName>
        <fullName evidence="4">AA1-like domain-containing protein</fullName>
    </recommendedName>
</protein>
<feature type="signal peptide" evidence="1">
    <location>
        <begin position="1"/>
        <end position="17"/>
    </location>
</feature>
<evidence type="ECO:0000256" key="1">
    <source>
        <dbReference type="SAM" id="SignalP"/>
    </source>
</evidence>
<dbReference type="RefSeq" id="XP_058305049.1">
    <property type="nucleotide sequence ID" value="XM_058455061.1"/>
</dbReference>
<feature type="chain" id="PRO_5040994414" description="AA1-like domain-containing protein" evidence="1">
    <location>
        <begin position="18"/>
        <end position="154"/>
    </location>
</feature>
<gene>
    <name evidence="2" type="ORF">N7498_007999</name>
</gene>